<reference evidence="8 10" key="1">
    <citation type="journal article" date="2014" name="BMC Genomics">
        <title>Genome sequence of Anopheles sinensis provides insight into genetics basis of mosquito competence for malaria parasites.</title>
        <authorList>
            <person name="Zhou D."/>
            <person name="Zhang D."/>
            <person name="Ding G."/>
            <person name="Shi L."/>
            <person name="Hou Q."/>
            <person name="Ye Y."/>
            <person name="Xu Y."/>
            <person name="Zhou H."/>
            <person name="Xiong C."/>
            <person name="Li S."/>
            <person name="Yu J."/>
            <person name="Hong S."/>
            <person name="Yu X."/>
            <person name="Zou P."/>
            <person name="Chen C."/>
            <person name="Chang X."/>
            <person name="Wang W."/>
            <person name="Lv Y."/>
            <person name="Sun Y."/>
            <person name="Ma L."/>
            <person name="Shen B."/>
            <person name="Zhu C."/>
        </authorList>
    </citation>
    <scope>NUCLEOTIDE SEQUENCE [LARGE SCALE GENOMIC DNA]</scope>
</reference>
<keyword evidence="1" id="KW-0378">Hydrolase</keyword>
<keyword evidence="2" id="KW-0442">Lipid degradation</keyword>
<dbReference type="Proteomes" id="UP000030765">
    <property type="component" value="Unassembled WGS sequence"/>
</dbReference>
<evidence type="ECO:0000256" key="4">
    <source>
        <dbReference type="ARBA" id="ARBA00038012"/>
    </source>
</evidence>
<dbReference type="EnsemblMetazoa" id="ASIC018914-RA">
    <property type="protein sequence ID" value="ASIC018914-PA"/>
    <property type="gene ID" value="ASIC018914"/>
</dbReference>
<dbReference type="GO" id="GO:0016042">
    <property type="term" value="P:lipid catabolic process"/>
    <property type="evidence" value="ECO:0007669"/>
    <property type="project" value="UniProtKB-KW"/>
</dbReference>
<name>A0A084WK52_ANOSI</name>
<dbReference type="GO" id="GO:0005739">
    <property type="term" value="C:mitochondrion"/>
    <property type="evidence" value="ECO:0007669"/>
    <property type="project" value="TreeGrafter"/>
</dbReference>
<evidence type="ECO:0000313" key="10">
    <source>
        <dbReference type="Proteomes" id="UP000030765"/>
    </source>
</evidence>
<protein>
    <recommendedName>
        <fullName evidence="5">Mitochondrial cardiolipin hydrolase</fullName>
    </recommendedName>
    <alternativeName>
        <fullName evidence="6">Mitochondrial phospholipase</fullName>
    </alternativeName>
</protein>
<evidence type="ECO:0000256" key="2">
    <source>
        <dbReference type="ARBA" id="ARBA00022963"/>
    </source>
</evidence>
<feature type="domain" description="Phospholipase D-like" evidence="7">
    <location>
        <begin position="83"/>
        <end position="276"/>
    </location>
</feature>
<dbReference type="InterPro" id="IPR025202">
    <property type="entry name" value="PLD-like_dom"/>
</dbReference>
<keyword evidence="3" id="KW-0443">Lipid metabolism</keyword>
<dbReference type="InterPro" id="IPR051406">
    <property type="entry name" value="PLD_domain"/>
</dbReference>
<dbReference type="GO" id="GO:0034587">
    <property type="term" value="P:piRNA processing"/>
    <property type="evidence" value="ECO:0007669"/>
    <property type="project" value="TreeGrafter"/>
</dbReference>
<dbReference type="SUPFAM" id="SSF56024">
    <property type="entry name" value="Phospholipase D/nuclease"/>
    <property type="match status" value="1"/>
</dbReference>
<dbReference type="OMA" id="KESAYLM"/>
<evidence type="ECO:0000256" key="5">
    <source>
        <dbReference type="ARBA" id="ARBA00040549"/>
    </source>
</evidence>
<proteinExistence type="inferred from homology"/>
<comment type="similarity">
    <text evidence="4">Belongs to the phospholipase D family. MitoPLD/Zucchini subfamily.</text>
</comment>
<dbReference type="AlphaFoldDB" id="A0A084WK52"/>
<dbReference type="EMBL" id="ATLV01024094">
    <property type="status" value="NOT_ANNOTATED_CDS"/>
    <property type="molecule type" value="Genomic_DNA"/>
</dbReference>
<evidence type="ECO:0000313" key="8">
    <source>
        <dbReference type="EMBL" id="KFB50596.1"/>
    </source>
</evidence>
<dbReference type="Pfam" id="PF13091">
    <property type="entry name" value="PLDc_2"/>
    <property type="match status" value="1"/>
</dbReference>
<dbReference type="OrthoDB" id="5205528at2759"/>
<gene>
    <name evidence="8" type="ORF">ZHAS_00018914</name>
</gene>
<dbReference type="GO" id="GO:0016891">
    <property type="term" value="F:RNA endonuclease activity producing 5'-phosphomonoesters, hydrolytic mechanism"/>
    <property type="evidence" value="ECO:0007669"/>
    <property type="project" value="TreeGrafter"/>
</dbReference>
<dbReference type="STRING" id="74873.A0A084WK52"/>
<dbReference type="PANTHER" id="PTHR43856">
    <property type="entry name" value="CARDIOLIPIN HYDROLASE"/>
    <property type="match status" value="1"/>
</dbReference>
<evidence type="ECO:0000256" key="6">
    <source>
        <dbReference type="ARBA" id="ARBA00043167"/>
    </source>
</evidence>
<dbReference type="EMBL" id="KE525349">
    <property type="protein sequence ID" value="KFB50596.1"/>
    <property type="molecule type" value="Genomic_DNA"/>
</dbReference>
<keyword evidence="10" id="KW-1185">Reference proteome</keyword>
<dbReference type="Gene3D" id="3.30.870.10">
    <property type="entry name" value="Endonuclease Chain A"/>
    <property type="match status" value="1"/>
</dbReference>
<dbReference type="PANTHER" id="PTHR43856:SF1">
    <property type="entry name" value="MITOCHONDRIAL CARDIOLIPIN HYDROLASE"/>
    <property type="match status" value="1"/>
</dbReference>
<evidence type="ECO:0000259" key="7">
    <source>
        <dbReference type="Pfam" id="PF13091"/>
    </source>
</evidence>
<reference evidence="9" key="2">
    <citation type="submission" date="2020-05" db="UniProtKB">
        <authorList>
            <consortium name="EnsemblMetazoa"/>
        </authorList>
    </citation>
    <scope>IDENTIFICATION</scope>
</reference>
<sequence length="286" mass="33001">MDGTLEPIFSYAKSLGWRGRILSAFGFVLATEAAYELYLIVQEKIRKRKSMEQICEVRFMNRINVADCSENLSDMKMANVSYLVSYIDRAQESICLSMYIFTLLDVRLALLRARKERNVTVRVVCCESMVYNEGSQIRHLDEDCFVRFKVNSEYLMHHKFCLLDTDWLCAECLVKEHRQLVGTIRKDMQFTLFDRALIDDMAGLKKAFGSSCAVCDHGKRKKSPNSVSNPLPKGGMLITGSSNWTVPAFTVHWDNMIFTSIPSMVRPFAVEFQRQWYELSDCEKHC</sequence>
<evidence type="ECO:0000313" key="9">
    <source>
        <dbReference type="EnsemblMetazoa" id="ASIC018914-PA"/>
    </source>
</evidence>
<organism evidence="8">
    <name type="scientific">Anopheles sinensis</name>
    <name type="common">Mosquito</name>
    <dbReference type="NCBI Taxonomy" id="74873"/>
    <lineage>
        <taxon>Eukaryota</taxon>
        <taxon>Metazoa</taxon>
        <taxon>Ecdysozoa</taxon>
        <taxon>Arthropoda</taxon>
        <taxon>Hexapoda</taxon>
        <taxon>Insecta</taxon>
        <taxon>Pterygota</taxon>
        <taxon>Neoptera</taxon>
        <taxon>Endopterygota</taxon>
        <taxon>Diptera</taxon>
        <taxon>Nematocera</taxon>
        <taxon>Culicoidea</taxon>
        <taxon>Culicidae</taxon>
        <taxon>Anophelinae</taxon>
        <taxon>Anopheles</taxon>
    </lineage>
</organism>
<dbReference type="VEuPathDB" id="VectorBase:ASIS003870"/>
<evidence type="ECO:0000256" key="1">
    <source>
        <dbReference type="ARBA" id="ARBA00022801"/>
    </source>
</evidence>
<dbReference type="VEuPathDB" id="VectorBase:ASIC018914"/>
<accession>A0A084WK52</accession>
<evidence type="ECO:0000256" key="3">
    <source>
        <dbReference type="ARBA" id="ARBA00023098"/>
    </source>
</evidence>